<accession>A0A1T5AIV0</accession>
<sequence>MWFYVYILRLNSGKHYVGCTSDLNGRIKRHLKGYVPATKQHLPVGLIWCCSFPEKHRAFEFELYLKSGSGRSFAKKHLLKKTPISNV</sequence>
<dbReference type="SUPFAM" id="SSF82771">
    <property type="entry name" value="GIY-YIG endonuclease"/>
    <property type="match status" value="1"/>
</dbReference>
<name>A0A1T5AIV0_9SPHI</name>
<keyword evidence="2" id="KW-0255">Endonuclease</keyword>
<dbReference type="Pfam" id="PF01541">
    <property type="entry name" value="GIY-YIG"/>
    <property type="match status" value="1"/>
</dbReference>
<keyword evidence="3" id="KW-1185">Reference proteome</keyword>
<dbReference type="RefSeq" id="WP_079701326.1">
    <property type="nucleotide sequence ID" value="NZ_FUYR01000001.1"/>
</dbReference>
<keyword evidence="2" id="KW-0378">Hydrolase</keyword>
<evidence type="ECO:0000313" key="3">
    <source>
        <dbReference type="Proteomes" id="UP000189981"/>
    </source>
</evidence>
<evidence type="ECO:0000259" key="1">
    <source>
        <dbReference type="PROSITE" id="PS50164"/>
    </source>
</evidence>
<organism evidence="2 3">
    <name type="scientific">Daejeonella lutea</name>
    <dbReference type="NCBI Taxonomy" id="572036"/>
    <lineage>
        <taxon>Bacteria</taxon>
        <taxon>Pseudomonadati</taxon>
        <taxon>Bacteroidota</taxon>
        <taxon>Sphingobacteriia</taxon>
        <taxon>Sphingobacteriales</taxon>
        <taxon>Sphingobacteriaceae</taxon>
        <taxon>Daejeonella</taxon>
    </lineage>
</organism>
<reference evidence="3" key="1">
    <citation type="submission" date="2017-02" db="EMBL/GenBank/DDBJ databases">
        <authorList>
            <person name="Varghese N."/>
            <person name="Submissions S."/>
        </authorList>
    </citation>
    <scope>NUCLEOTIDE SEQUENCE [LARGE SCALE GENOMIC DNA]</scope>
    <source>
        <strain evidence="3">DSM 22385</strain>
    </source>
</reference>
<dbReference type="Proteomes" id="UP000189981">
    <property type="component" value="Unassembled WGS sequence"/>
</dbReference>
<feature type="domain" description="GIY-YIG" evidence="1">
    <location>
        <begin position="1"/>
        <end position="79"/>
    </location>
</feature>
<dbReference type="EMBL" id="FUYR01000001">
    <property type="protein sequence ID" value="SKB34886.1"/>
    <property type="molecule type" value="Genomic_DNA"/>
</dbReference>
<gene>
    <name evidence="2" type="ORF">SAMN05661099_0774</name>
</gene>
<dbReference type="Gene3D" id="3.40.1440.10">
    <property type="entry name" value="GIY-YIG endonuclease"/>
    <property type="match status" value="1"/>
</dbReference>
<dbReference type="STRING" id="572036.SAMN05661099_0774"/>
<dbReference type="GO" id="GO:0004519">
    <property type="term" value="F:endonuclease activity"/>
    <property type="evidence" value="ECO:0007669"/>
    <property type="project" value="UniProtKB-KW"/>
</dbReference>
<protein>
    <submittedName>
        <fullName evidence="2">Predicted endonuclease, GIY-YIG superfamily</fullName>
    </submittedName>
</protein>
<evidence type="ECO:0000313" key="2">
    <source>
        <dbReference type="EMBL" id="SKB34886.1"/>
    </source>
</evidence>
<keyword evidence="2" id="KW-0540">Nuclease</keyword>
<dbReference type="PROSITE" id="PS50164">
    <property type="entry name" value="GIY_YIG"/>
    <property type="match status" value="1"/>
</dbReference>
<dbReference type="AlphaFoldDB" id="A0A1T5AIV0"/>
<dbReference type="InterPro" id="IPR035901">
    <property type="entry name" value="GIY-YIG_endonuc_sf"/>
</dbReference>
<proteinExistence type="predicted"/>
<dbReference type="OrthoDB" id="677560at2"/>
<dbReference type="InterPro" id="IPR000305">
    <property type="entry name" value="GIY-YIG_endonuc"/>
</dbReference>